<proteinExistence type="predicted"/>
<dbReference type="EMBL" id="BGPR01008412">
    <property type="protein sequence ID" value="GBN33663.1"/>
    <property type="molecule type" value="Genomic_DNA"/>
</dbReference>
<name>A0A4Y2N3W0_ARAVE</name>
<organism evidence="1 2">
    <name type="scientific">Araneus ventricosus</name>
    <name type="common">Orbweaver spider</name>
    <name type="synonym">Epeira ventricosa</name>
    <dbReference type="NCBI Taxonomy" id="182803"/>
    <lineage>
        <taxon>Eukaryota</taxon>
        <taxon>Metazoa</taxon>
        <taxon>Ecdysozoa</taxon>
        <taxon>Arthropoda</taxon>
        <taxon>Chelicerata</taxon>
        <taxon>Arachnida</taxon>
        <taxon>Araneae</taxon>
        <taxon>Araneomorphae</taxon>
        <taxon>Entelegynae</taxon>
        <taxon>Araneoidea</taxon>
        <taxon>Araneidae</taxon>
        <taxon>Araneus</taxon>
    </lineage>
</organism>
<evidence type="ECO:0000313" key="1">
    <source>
        <dbReference type="EMBL" id="GBN33663.1"/>
    </source>
</evidence>
<dbReference type="Proteomes" id="UP000499080">
    <property type="component" value="Unassembled WGS sequence"/>
</dbReference>
<protein>
    <submittedName>
        <fullName evidence="1">Uncharacterized protein</fullName>
    </submittedName>
</protein>
<sequence>MFVLWKTSNKHIIFDKEGSNITTNGSDLCDLVVMFQLWVQRTRASRPNNRRFGSWCTLNLCPESNVLKVVWRGSLEDKVLVQVSSESSDLVSE</sequence>
<dbReference type="AlphaFoldDB" id="A0A4Y2N3W0"/>
<comment type="caution">
    <text evidence="1">The sequence shown here is derived from an EMBL/GenBank/DDBJ whole genome shotgun (WGS) entry which is preliminary data.</text>
</comment>
<keyword evidence="2" id="KW-1185">Reference proteome</keyword>
<reference evidence="1 2" key="1">
    <citation type="journal article" date="2019" name="Sci. Rep.">
        <title>Orb-weaving spider Araneus ventricosus genome elucidates the spidroin gene catalogue.</title>
        <authorList>
            <person name="Kono N."/>
            <person name="Nakamura H."/>
            <person name="Ohtoshi R."/>
            <person name="Moran D.A.P."/>
            <person name="Shinohara A."/>
            <person name="Yoshida Y."/>
            <person name="Fujiwara M."/>
            <person name="Mori M."/>
            <person name="Tomita M."/>
            <person name="Arakawa K."/>
        </authorList>
    </citation>
    <scope>NUCLEOTIDE SEQUENCE [LARGE SCALE GENOMIC DNA]</scope>
</reference>
<accession>A0A4Y2N3W0</accession>
<evidence type="ECO:0000313" key="2">
    <source>
        <dbReference type="Proteomes" id="UP000499080"/>
    </source>
</evidence>
<gene>
    <name evidence="1" type="ORF">AVEN_274769_1</name>
</gene>